<proteinExistence type="predicted"/>
<dbReference type="SUPFAM" id="SSF89360">
    <property type="entry name" value="HesB-like domain"/>
    <property type="match status" value="1"/>
</dbReference>
<evidence type="ECO:0000313" key="3">
    <source>
        <dbReference type="Proteomes" id="UP001296873"/>
    </source>
</evidence>
<accession>A0ABS1DE06</accession>
<dbReference type="PROSITE" id="PS01152">
    <property type="entry name" value="HESB"/>
    <property type="match status" value="1"/>
</dbReference>
<protein>
    <submittedName>
        <fullName evidence="2">Iron-sulfur cluster assembly accessory protein</fullName>
    </submittedName>
</protein>
<dbReference type="PANTHER" id="PTHR43011">
    <property type="entry name" value="IRON-SULFUR CLUSTER ASSEMBLY 2 HOMOLOG, MITOCHONDRIAL"/>
    <property type="match status" value="1"/>
</dbReference>
<dbReference type="PANTHER" id="PTHR43011:SF1">
    <property type="entry name" value="IRON-SULFUR CLUSTER ASSEMBLY 2 HOMOLOG, MITOCHONDRIAL"/>
    <property type="match status" value="1"/>
</dbReference>
<dbReference type="EMBL" id="NRRL01000021">
    <property type="protein sequence ID" value="MBK1668342.1"/>
    <property type="molecule type" value="Genomic_DNA"/>
</dbReference>
<sequence>MTITEAAAKRIAYLIEQEGDPQLLLRVSVSGGGCSGFRYGFDFDKQINDDDHTFERDGVKIVIDEVSLELLGGSELHYVDDLIGSYFEVRNPNASSSCGCGASFSI</sequence>
<dbReference type="Gene3D" id="2.60.300.12">
    <property type="entry name" value="HesB-like domain"/>
    <property type="match status" value="1"/>
</dbReference>
<reference evidence="2 3" key="1">
    <citation type="journal article" date="2020" name="Microorganisms">
        <title>Osmotic Adaptation and Compatible Solute Biosynthesis of Phototrophic Bacteria as Revealed from Genome Analyses.</title>
        <authorList>
            <person name="Imhoff J.F."/>
            <person name="Rahn T."/>
            <person name="Kunzel S."/>
            <person name="Keller A."/>
            <person name="Neulinger S.C."/>
        </authorList>
    </citation>
    <scope>NUCLEOTIDE SEQUENCE [LARGE SCALE GENOMIC DNA]</scope>
    <source>
        <strain evidence="2 3">DSM 9895</strain>
    </source>
</reference>
<organism evidence="2 3">
    <name type="scientific">Rhodovibrio sodomensis</name>
    <dbReference type="NCBI Taxonomy" id="1088"/>
    <lineage>
        <taxon>Bacteria</taxon>
        <taxon>Pseudomonadati</taxon>
        <taxon>Pseudomonadota</taxon>
        <taxon>Alphaproteobacteria</taxon>
        <taxon>Rhodospirillales</taxon>
        <taxon>Rhodovibrionaceae</taxon>
        <taxon>Rhodovibrio</taxon>
    </lineage>
</organism>
<dbReference type="InterPro" id="IPR017870">
    <property type="entry name" value="FeS_cluster_insertion_CS"/>
</dbReference>
<evidence type="ECO:0000259" key="1">
    <source>
        <dbReference type="Pfam" id="PF01521"/>
    </source>
</evidence>
<feature type="domain" description="Core" evidence="1">
    <location>
        <begin position="1"/>
        <end position="101"/>
    </location>
</feature>
<name>A0ABS1DE06_9PROT</name>
<comment type="caution">
    <text evidence="2">The sequence shown here is derived from an EMBL/GenBank/DDBJ whole genome shotgun (WGS) entry which is preliminary data.</text>
</comment>
<dbReference type="InterPro" id="IPR016092">
    <property type="entry name" value="ATAP"/>
</dbReference>
<dbReference type="Proteomes" id="UP001296873">
    <property type="component" value="Unassembled WGS sequence"/>
</dbReference>
<dbReference type="InterPro" id="IPR000361">
    <property type="entry name" value="ATAP_core_dom"/>
</dbReference>
<evidence type="ECO:0000313" key="2">
    <source>
        <dbReference type="EMBL" id="MBK1668342.1"/>
    </source>
</evidence>
<dbReference type="InterPro" id="IPR035903">
    <property type="entry name" value="HesB-like_dom_sf"/>
</dbReference>
<gene>
    <name evidence="2" type="ORF">CKO28_09880</name>
</gene>
<dbReference type="NCBIfam" id="NF010147">
    <property type="entry name" value="PRK13623.1"/>
    <property type="match status" value="1"/>
</dbReference>
<keyword evidence="3" id="KW-1185">Reference proteome</keyword>
<dbReference type="NCBIfam" id="TIGR00049">
    <property type="entry name" value="iron-sulfur cluster assembly accessory protein"/>
    <property type="match status" value="1"/>
</dbReference>
<dbReference type="Pfam" id="PF01521">
    <property type="entry name" value="Fe-S_biosyn"/>
    <property type="match status" value="1"/>
</dbReference>